<proteinExistence type="predicted"/>
<organism evidence="2 3">
    <name type="scientific">Exiguobacterium undae</name>
    <dbReference type="NCBI Taxonomy" id="169177"/>
    <lineage>
        <taxon>Bacteria</taxon>
        <taxon>Bacillati</taxon>
        <taxon>Bacillota</taxon>
        <taxon>Bacilli</taxon>
        <taxon>Bacillales</taxon>
        <taxon>Bacillales Family XII. Incertae Sedis</taxon>
        <taxon>Exiguobacterium</taxon>
    </lineage>
</organism>
<protein>
    <submittedName>
        <fullName evidence="2">Glyoxalase</fullName>
    </submittedName>
</protein>
<evidence type="ECO:0000259" key="1">
    <source>
        <dbReference type="PROSITE" id="PS51819"/>
    </source>
</evidence>
<dbReference type="InterPro" id="IPR029068">
    <property type="entry name" value="Glyas_Bleomycin-R_OHBP_Dase"/>
</dbReference>
<gene>
    <name evidence="2" type="ORF">A3783_06695</name>
</gene>
<comment type="caution">
    <text evidence="2">The sequence shown here is derived from an EMBL/GenBank/DDBJ whole genome shotgun (WGS) entry which is preliminary data.</text>
</comment>
<dbReference type="InterPro" id="IPR040553">
    <property type="entry name" value="TxDE"/>
</dbReference>
<dbReference type="RefSeq" id="WP_028106439.1">
    <property type="nucleotide sequence ID" value="NZ_LVVL01000001.1"/>
</dbReference>
<dbReference type="Gene3D" id="3.10.180.10">
    <property type="entry name" value="2,3-Dihydroxybiphenyl 1,2-Dioxygenase, domain 1"/>
    <property type="match status" value="1"/>
</dbReference>
<dbReference type="SUPFAM" id="SSF54593">
    <property type="entry name" value="Glyoxalase/Bleomycin resistance protein/Dihydroxybiphenyl dioxygenase"/>
    <property type="match status" value="1"/>
</dbReference>
<dbReference type="Pfam" id="PF18711">
    <property type="entry name" value="TxDE"/>
    <property type="match status" value="1"/>
</dbReference>
<dbReference type="Proteomes" id="UP000078447">
    <property type="component" value="Unassembled WGS sequence"/>
</dbReference>
<feature type="domain" description="VOC" evidence="1">
    <location>
        <begin position="2"/>
        <end position="116"/>
    </location>
</feature>
<reference evidence="2 3" key="1">
    <citation type="submission" date="2016-03" db="EMBL/GenBank/DDBJ databases">
        <authorList>
            <person name="Cho S.-Y."/>
            <person name="Lim S."/>
            <person name="Kim H."/>
            <person name="Soh E.H."/>
            <person name="Moon J.S."/>
        </authorList>
    </citation>
    <scope>NUCLEOTIDE SEQUENCE [LARGE SCALE GENOMIC DNA]</scope>
    <source>
        <strain evidence="2 3">KCTC 3810</strain>
    </source>
</reference>
<dbReference type="PROSITE" id="PS51819">
    <property type="entry name" value="VOC"/>
    <property type="match status" value="1"/>
</dbReference>
<evidence type="ECO:0000313" key="3">
    <source>
        <dbReference type="Proteomes" id="UP000078447"/>
    </source>
</evidence>
<dbReference type="EMBL" id="LVVL01000001">
    <property type="protein sequence ID" value="OAN15620.1"/>
    <property type="molecule type" value="Genomic_DNA"/>
</dbReference>
<name>A0ABX2VBK5_9BACL</name>
<evidence type="ECO:0000313" key="2">
    <source>
        <dbReference type="EMBL" id="OAN15620.1"/>
    </source>
</evidence>
<sequence>MKITAATLWTDHVKPMQHFYTTTLGFGLVKETATSFTVQIGTSQLRFEQDTTQQPKQYHFAFNVPGNAFQLAKDWLQQQVPLLIEDGADEIFFENINAHSIYFYDPDENVVELIARHDVNPNKSLETFAVSDILDIGEMNVTTPDVAGVGARFAELGVFHRYHQPINVDFLNFLGAPEDGTHLLLGRAGRTWLFSPKPAVTSPLVLELDGKLHVRIDADGTLHHEK</sequence>
<dbReference type="InterPro" id="IPR037523">
    <property type="entry name" value="VOC_core"/>
</dbReference>
<keyword evidence="3" id="KW-1185">Reference proteome</keyword>
<accession>A0ABX2VBK5</accession>